<dbReference type="AlphaFoldDB" id="A0A3L8CTS2"/>
<evidence type="ECO:0000313" key="1">
    <source>
        <dbReference type="EMBL" id="RLU11655.1"/>
    </source>
</evidence>
<organism evidence="1 2">
    <name type="scientific">Pseudomonas prosekii</name>
    <dbReference type="NCBI Taxonomy" id="1148509"/>
    <lineage>
        <taxon>Bacteria</taxon>
        <taxon>Pseudomonadati</taxon>
        <taxon>Pseudomonadota</taxon>
        <taxon>Gammaproteobacteria</taxon>
        <taxon>Pseudomonadales</taxon>
        <taxon>Pseudomonadaceae</taxon>
        <taxon>Pseudomonas</taxon>
    </lineage>
</organism>
<reference evidence="1 2" key="1">
    <citation type="journal article" date="2018" name="Front. Microbiol.">
        <title>Discovery of Phloeophagus Beetles as a Source of Pseudomonas Strains That Produce Potentially New Bioactive Substances and Description of Pseudomonas bohemica sp. nov.</title>
        <authorList>
            <person name="Saati-Santamaria Z."/>
            <person name="Lopez-Mondejar R."/>
            <person name="Jimenez-Gomez A."/>
            <person name="Diez-Mendez A."/>
            <person name="Vetrovsky T."/>
            <person name="Igual J.M."/>
            <person name="Velazquez E."/>
            <person name="Kolarik M."/>
            <person name="Rivas R."/>
            <person name="Garcia-Fraile P."/>
        </authorList>
    </citation>
    <scope>NUCLEOTIDE SEQUENCE [LARGE SCALE GENOMIC DNA]</scope>
    <source>
        <strain evidence="1 2">A2-NA12</strain>
    </source>
</reference>
<dbReference type="EMBL" id="PEGA01000008">
    <property type="protein sequence ID" value="RLU11655.1"/>
    <property type="molecule type" value="Genomic_DNA"/>
</dbReference>
<proteinExistence type="predicted"/>
<feature type="non-terminal residue" evidence="1">
    <location>
        <position position="173"/>
    </location>
</feature>
<name>A0A3L8CTS2_9PSED</name>
<evidence type="ECO:0000313" key="2">
    <source>
        <dbReference type="Proteomes" id="UP000282672"/>
    </source>
</evidence>
<dbReference type="Proteomes" id="UP000282672">
    <property type="component" value="Unassembled WGS sequence"/>
</dbReference>
<comment type="caution">
    <text evidence="1">The sequence shown here is derived from an EMBL/GenBank/DDBJ whole genome shotgun (WGS) entry which is preliminary data.</text>
</comment>
<sequence length="173" mass="18411">MNRTIKLAGCALVVGVALVWLGVWRTTPATLLSEVAVPDAWSNQTLQRDGVAVQFKVQALAEDGVLREGAFADVQFRVTDSNSGQPLAGVNPGAWVDPETVAADQAQGREQSCKSRVGVFLKSSIGARPLLDLNSYYLLVMNRDASVSVVDPSVSVGGITSTMARIELKQPPM</sequence>
<accession>A0A3L8CTS2</accession>
<protein>
    <submittedName>
        <fullName evidence="1">Cytochrome D1</fullName>
    </submittedName>
</protein>
<gene>
    <name evidence="1" type="ORF">CS076_10685</name>
</gene>